<accession>L8GVX7</accession>
<feature type="region of interest" description="Disordered" evidence="1">
    <location>
        <begin position="65"/>
        <end position="94"/>
    </location>
</feature>
<evidence type="ECO:0000256" key="1">
    <source>
        <dbReference type="SAM" id="MobiDB-lite"/>
    </source>
</evidence>
<reference evidence="2 3" key="1">
    <citation type="journal article" date="2013" name="Genome Biol.">
        <title>Genome of Acanthamoeba castellanii highlights extensive lateral gene transfer and early evolution of tyrosine kinase signaling.</title>
        <authorList>
            <person name="Clarke M."/>
            <person name="Lohan A.J."/>
            <person name="Liu B."/>
            <person name="Lagkouvardos I."/>
            <person name="Roy S."/>
            <person name="Zafar N."/>
            <person name="Bertelli C."/>
            <person name="Schilde C."/>
            <person name="Kianianmomeni A."/>
            <person name="Burglin T.R."/>
            <person name="Frech C."/>
            <person name="Turcotte B."/>
            <person name="Kopec K.O."/>
            <person name="Synnott J.M."/>
            <person name="Choo C."/>
            <person name="Paponov I."/>
            <person name="Finkler A."/>
            <person name="Soon Heng Tan C."/>
            <person name="Hutchins A.P."/>
            <person name="Weinmeier T."/>
            <person name="Rattei T."/>
            <person name="Chu J.S."/>
            <person name="Gimenez G."/>
            <person name="Irimia M."/>
            <person name="Rigden D.J."/>
            <person name="Fitzpatrick D.A."/>
            <person name="Lorenzo-Morales J."/>
            <person name="Bateman A."/>
            <person name="Chiu C.H."/>
            <person name="Tang P."/>
            <person name="Hegemann P."/>
            <person name="Fromm H."/>
            <person name="Raoult D."/>
            <person name="Greub G."/>
            <person name="Miranda-Saavedra D."/>
            <person name="Chen N."/>
            <person name="Nash P."/>
            <person name="Ginger M.L."/>
            <person name="Horn M."/>
            <person name="Schaap P."/>
            <person name="Caler L."/>
            <person name="Loftus B."/>
        </authorList>
    </citation>
    <scope>NUCLEOTIDE SEQUENCE [LARGE SCALE GENOMIC DNA]</scope>
    <source>
        <strain evidence="2 3">Neff</strain>
    </source>
</reference>
<dbReference type="VEuPathDB" id="AmoebaDB:ACA1_336890"/>
<keyword evidence="3" id="KW-1185">Reference proteome</keyword>
<dbReference type="EMBL" id="KB008003">
    <property type="protein sequence ID" value="ELR16236.1"/>
    <property type="molecule type" value="Genomic_DNA"/>
</dbReference>
<evidence type="ECO:0000313" key="2">
    <source>
        <dbReference type="EMBL" id="ELR16236.1"/>
    </source>
</evidence>
<dbReference type="AlphaFoldDB" id="L8GVX7"/>
<dbReference type="Proteomes" id="UP000011083">
    <property type="component" value="Unassembled WGS sequence"/>
</dbReference>
<sequence length="94" mass="10985">MDPAVVSRELFQLRARSSHLRFKMRMAKNKQEEGQFAMRLEGIARTQRWLKGVHRSLYERQLSRLQQGSCRPRSSTMPLLNRSQLKQPLAASCN</sequence>
<proteinExistence type="predicted"/>
<evidence type="ECO:0000313" key="3">
    <source>
        <dbReference type="Proteomes" id="UP000011083"/>
    </source>
</evidence>
<dbReference type="GeneID" id="14916912"/>
<dbReference type="KEGG" id="acan:ACA1_336890"/>
<gene>
    <name evidence="2" type="ORF">ACA1_336890</name>
</gene>
<name>L8GVX7_ACACF</name>
<protein>
    <submittedName>
        <fullName evidence="2">Uncharacterized protein</fullName>
    </submittedName>
</protein>
<dbReference type="RefSeq" id="XP_004338249.1">
    <property type="nucleotide sequence ID" value="XM_004338201.1"/>
</dbReference>
<organism evidence="2 3">
    <name type="scientific">Acanthamoeba castellanii (strain ATCC 30010 / Neff)</name>
    <dbReference type="NCBI Taxonomy" id="1257118"/>
    <lineage>
        <taxon>Eukaryota</taxon>
        <taxon>Amoebozoa</taxon>
        <taxon>Discosea</taxon>
        <taxon>Longamoebia</taxon>
        <taxon>Centramoebida</taxon>
        <taxon>Acanthamoebidae</taxon>
        <taxon>Acanthamoeba</taxon>
    </lineage>
</organism>
<feature type="compositionally biased region" description="Polar residues" evidence="1">
    <location>
        <begin position="65"/>
        <end position="86"/>
    </location>
</feature>